<name>A0A225WH14_9STRA</name>
<sequence>MCASASMRMSEEIQEVKATLKSAFKLKQLGEGKFILGMEIDHDHSAKTLMIKHTRCIDDVMLQPTRKDEADKNQQPKTDSEISVVQAKPYRALIGCLLYIKTCSTPDVAYIVTQLSRLLENPA</sequence>
<proteinExistence type="predicted"/>
<dbReference type="AlphaFoldDB" id="A0A225WH14"/>
<reference evidence="2" key="1">
    <citation type="submission" date="2017-03" db="EMBL/GenBank/DDBJ databases">
        <title>Phytopthora megakarya and P. palmivora, two closely related causual agents of cacao black pod achieved similar genome size and gene model numbers by different mechanisms.</title>
        <authorList>
            <person name="Ali S."/>
            <person name="Shao J."/>
            <person name="Larry D.J."/>
            <person name="Kronmiller B."/>
            <person name="Shen D."/>
            <person name="Strem M.D."/>
            <person name="Melnick R.L."/>
            <person name="Guiltinan M.J."/>
            <person name="Tyler B.M."/>
            <person name="Meinhardt L.W."/>
            <person name="Bailey B.A."/>
        </authorList>
    </citation>
    <scope>NUCLEOTIDE SEQUENCE [LARGE SCALE GENOMIC DNA]</scope>
    <source>
        <strain evidence="2">zdho120</strain>
    </source>
</reference>
<dbReference type="OrthoDB" id="123721at2759"/>
<comment type="caution">
    <text evidence="1">The sequence shown here is derived from an EMBL/GenBank/DDBJ whole genome shotgun (WGS) entry which is preliminary data.</text>
</comment>
<gene>
    <name evidence="1" type="ORF">PHMEG_0009089</name>
</gene>
<protein>
    <submittedName>
        <fullName evidence="1">Polyprotein</fullName>
    </submittedName>
</protein>
<dbReference type="Proteomes" id="UP000198211">
    <property type="component" value="Unassembled WGS sequence"/>
</dbReference>
<evidence type="ECO:0000313" key="1">
    <source>
        <dbReference type="EMBL" id="OWZ17021.1"/>
    </source>
</evidence>
<keyword evidence="2" id="KW-1185">Reference proteome</keyword>
<organism evidence="1 2">
    <name type="scientific">Phytophthora megakarya</name>
    <dbReference type="NCBI Taxonomy" id="4795"/>
    <lineage>
        <taxon>Eukaryota</taxon>
        <taxon>Sar</taxon>
        <taxon>Stramenopiles</taxon>
        <taxon>Oomycota</taxon>
        <taxon>Peronosporomycetes</taxon>
        <taxon>Peronosporales</taxon>
        <taxon>Peronosporaceae</taxon>
        <taxon>Phytophthora</taxon>
    </lineage>
</organism>
<evidence type="ECO:0000313" key="2">
    <source>
        <dbReference type="Proteomes" id="UP000198211"/>
    </source>
</evidence>
<dbReference type="EMBL" id="NBNE01000826">
    <property type="protein sequence ID" value="OWZ17021.1"/>
    <property type="molecule type" value="Genomic_DNA"/>
</dbReference>
<accession>A0A225WH14</accession>